<dbReference type="OrthoDB" id="5493802at2"/>
<dbReference type="RefSeq" id="WP_110551861.1">
    <property type="nucleotide sequence ID" value="NZ_JACIBU010000001.1"/>
</dbReference>
<feature type="binding site" description="axial binding residue" evidence="5">
    <location>
        <position position="22"/>
    </location>
    <ligand>
        <name>heme b</name>
        <dbReference type="ChEBI" id="CHEBI:60344"/>
    </ligand>
    <ligandPart>
        <name>Fe</name>
        <dbReference type="ChEBI" id="CHEBI:18248"/>
    </ligandPart>
</feature>
<dbReference type="GO" id="GO:0006979">
    <property type="term" value="P:response to oxidative stress"/>
    <property type="evidence" value="ECO:0007669"/>
    <property type="project" value="TreeGrafter"/>
</dbReference>
<evidence type="ECO:0000256" key="1">
    <source>
        <dbReference type="ARBA" id="ARBA00022617"/>
    </source>
</evidence>
<evidence type="ECO:0000313" key="7">
    <source>
        <dbReference type="EMBL" id="PZA21808.1"/>
    </source>
</evidence>
<feature type="binding site" evidence="4">
    <location>
        <position position="177"/>
    </location>
    <ligand>
        <name>heme b</name>
        <dbReference type="ChEBI" id="CHEBI:60344"/>
    </ligand>
</feature>
<evidence type="ECO:0000313" key="9">
    <source>
        <dbReference type="Proteomes" id="UP000580718"/>
    </source>
</evidence>
<evidence type="ECO:0000313" key="6">
    <source>
        <dbReference type="EMBL" id="MBB3675128.1"/>
    </source>
</evidence>
<name>A0A323VRS4_9ACTN</name>
<comment type="caution">
    <text evidence="7">The sequence shown here is derived from an EMBL/GenBank/DDBJ whole genome shotgun (WGS) entry which is preliminary data.</text>
</comment>
<dbReference type="AlphaFoldDB" id="A0A323VRS4"/>
<evidence type="ECO:0000256" key="2">
    <source>
        <dbReference type="ARBA" id="ARBA00022723"/>
    </source>
</evidence>
<dbReference type="Pfam" id="PF01126">
    <property type="entry name" value="Heme_oxygenase"/>
    <property type="match status" value="1"/>
</dbReference>
<dbReference type="Gene3D" id="1.20.910.10">
    <property type="entry name" value="Heme oxygenase-like"/>
    <property type="match status" value="1"/>
</dbReference>
<sequence length="218" mass="23808">MTSTAVPTGFAARLRTATQADHTAAEGSAFVDDLLSGRLPRTAYAALLAQTHLVYDVLEQAVAAQARVPEVQPFLHPGLVRLPSLAADLEHLLGPAWREALVPLPATQRYVDRLREVAFDSPARLVAHHYLRYLGDLSGGQVIRRLVGRAYGLELDGVRFHVFDALGKAKPFKDAYRAALDAAPWTPEEQDQLIAEVAVGYRLNAELFRDLGARHAVG</sequence>
<dbReference type="Proteomes" id="UP000580718">
    <property type="component" value="Unassembled WGS sequence"/>
</dbReference>
<dbReference type="CDD" id="cd19165">
    <property type="entry name" value="HemeO"/>
    <property type="match status" value="1"/>
</dbReference>
<dbReference type="Proteomes" id="UP000247602">
    <property type="component" value="Unassembled WGS sequence"/>
</dbReference>
<dbReference type="GO" id="GO:0004392">
    <property type="term" value="F:heme oxygenase (decyclizing) activity"/>
    <property type="evidence" value="ECO:0007669"/>
    <property type="project" value="UniProtKB-EC"/>
</dbReference>
<feature type="binding site" evidence="4">
    <location>
        <position position="15"/>
    </location>
    <ligand>
        <name>heme b</name>
        <dbReference type="ChEBI" id="CHEBI:60344"/>
    </ligand>
</feature>
<dbReference type="EC" id="1.14.14.18" evidence="6"/>
<keyword evidence="2 5" id="KW-0479">Metal-binding</keyword>
<dbReference type="GO" id="GO:0046872">
    <property type="term" value="F:metal ion binding"/>
    <property type="evidence" value="ECO:0007669"/>
    <property type="project" value="UniProtKB-KW"/>
</dbReference>
<keyword evidence="1 4" id="KW-0349">Heme</keyword>
<dbReference type="PANTHER" id="PTHR10720">
    <property type="entry name" value="HEME OXYGENASE"/>
    <property type="match status" value="1"/>
</dbReference>
<evidence type="ECO:0000256" key="4">
    <source>
        <dbReference type="PIRSR" id="PIRSR000343-1"/>
    </source>
</evidence>
<accession>A0A323VRS4</accession>
<dbReference type="PANTHER" id="PTHR10720:SF0">
    <property type="entry name" value="HEME OXYGENASE"/>
    <property type="match status" value="1"/>
</dbReference>
<keyword evidence="3 5" id="KW-0408">Iron</keyword>
<keyword evidence="8" id="KW-1185">Reference proteome</keyword>
<dbReference type="PIRSF" id="PIRSF000343">
    <property type="entry name" value="Haem_Oase"/>
    <property type="match status" value="1"/>
</dbReference>
<evidence type="ECO:0000256" key="3">
    <source>
        <dbReference type="ARBA" id="ARBA00023004"/>
    </source>
</evidence>
<dbReference type="InterPro" id="IPR016084">
    <property type="entry name" value="Haem_Oase-like_multi-hlx"/>
</dbReference>
<dbReference type="EMBL" id="QKNV01000065">
    <property type="protein sequence ID" value="PZA21808.1"/>
    <property type="molecule type" value="Genomic_DNA"/>
</dbReference>
<feature type="binding site" evidence="4">
    <location>
        <position position="130"/>
    </location>
    <ligand>
        <name>heme b</name>
        <dbReference type="ChEBI" id="CHEBI:60344"/>
    </ligand>
</feature>
<dbReference type="PRINTS" id="PR00088">
    <property type="entry name" value="HAEMOXYGNASE"/>
</dbReference>
<proteinExistence type="predicted"/>
<dbReference type="EMBL" id="JACIBU010000001">
    <property type="protein sequence ID" value="MBB3675128.1"/>
    <property type="molecule type" value="Genomic_DNA"/>
</dbReference>
<dbReference type="InterPro" id="IPR002051">
    <property type="entry name" value="Haem_Oase"/>
</dbReference>
<keyword evidence="6" id="KW-0560">Oxidoreductase</keyword>
<gene>
    <name evidence="7" type="ORF">DMO24_08415</name>
    <name evidence="6" type="ORF">FHX36_000863</name>
</gene>
<dbReference type="SUPFAM" id="SSF48613">
    <property type="entry name" value="Heme oxygenase-like"/>
    <property type="match status" value="1"/>
</dbReference>
<reference evidence="7 8" key="1">
    <citation type="submission" date="2018-06" db="EMBL/GenBank/DDBJ databases">
        <title>Draft genome sequence of Modestobacter versicolor CP153-2.</title>
        <authorList>
            <person name="Gundlapally S.R."/>
        </authorList>
    </citation>
    <scope>NUCLEOTIDE SEQUENCE [LARGE SCALE GENOMIC DNA]</scope>
    <source>
        <strain evidence="7 8">CP153-2</strain>
    </source>
</reference>
<dbReference type="GO" id="GO:0042167">
    <property type="term" value="P:heme catabolic process"/>
    <property type="evidence" value="ECO:0007669"/>
    <property type="project" value="TreeGrafter"/>
</dbReference>
<dbReference type="GO" id="GO:0006788">
    <property type="term" value="P:heme oxidation"/>
    <property type="evidence" value="ECO:0007669"/>
    <property type="project" value="InterPro"/>
</dbReference>
<dbReference type="InterPro" id="IPR016053">
    <property type="entry name" value="Haem_Oase-like"/>
</dbReference>
<protein>
    <submittedName>
        <fullName evidence="6 7">Heme oxygenase</fullName>
        <ecNumber evidence="6">1.14.14.18</ecNumber>
    </submittedName>
</protein>
<dbReference type="GO" id="GO:0020037">
    <property type="term" value="F:heme binding"/>
    <property type="evidence" value="ECO:0007669"/>
    <property type="project" value="TreeGrafter"/>
</dbReference>
<reference evidence="6 9" key="2">
    <citation type="submission" date="2020-08" db="EMBL/GenBank/DDBJ databases">
        <title>Sequencing the genomes of 1000 actinobacteria strains.</title>
        <authorList>
            <person name="Klenk H.-P."/>
        </authorList>
    </citation>
    <scope>NUCLEOTIDE SEQUENCE [LARGE SCALE GENOMIC DNA]</scope>
    <source>
        <strain evidence="6 9">DSM 16678</strain>
    </source>
</reference>
<evidence type="ECO:0000313" key="8">
    <source>
        <dbReference type="Proteomes" id="UP000247602"/>
    </source>
</evidence>
<organism evidence="7 8">
    <name type="scientific">Modestobacter versicolor</name>
    <dbReference type="NCBI Taxonomy" id="429133"/>
    <lineage>
        <taxon>Bacteria</taxon>
        <taxon>Bacillati</taxon>
        <taxon>Actinomycetota</taxon>
        <taxon>Actinomycetes</taxon>
        <taxon>Geodermatophilales</taxon>
        <taxon>Geodermatophilaceae</taxon>
        <taxon>Modestobacter</taxon>
    </lineage>
</organism>
<evidence type="ECO:0000256" key="5">
    <source>
        <dbReference type="PIRSR" id="PIRSR000343-2"/>
    </source>
</evidence>